<reference evidence="1" key="1">
    <citation type="journal article" date="2023" name="Front. Mar. Sci.">
        <title>A new Merluccius polli reference genome to investigate the effects of global change in West African waters.</title>
        <authorList>
            <person name="Mateo J.L."/>
            <person name="Blanco-Fernandez C."/>
            <person name="Garcia-Vazquez E."/>
            <person name="Machado-Schiaffino G."/>
        </authorList>
    </citation>
    <scope>NUCLEOTIDE SEQUENCE</scope>
    <source>
        <strain evidence="1">C29</strain>
        <tissue evidence="1">Fin</tissue>
    </source>
</reference>
<dbReference type="AlphaFoldDB" id="A0AA47M070"/>
<protein>
    <submittedName>
        <fullName evidence="1">Uncharacterized protein</fullName>
    </submittedName>
</protein>
<organism evidence="1 2">
    <name type="scientific">Merluccius polli</name>
    <name type="common">Benguela hake</name>
    <name type="synonym">Merluccius cadenati</name>
    <dbReference type="NCBI Taxonomy" id="89951"/>
    <lineage>
        <taxon>Eukaryota</taxon>
        <taxon>Metazoa</taxon>
        <taxon>Chordata</taxon>
        <taxon>Craniata</taxon>
        <taxon>Vertebrata</taxon>
        <taxon>Euteleostomi</taxon>
        <taxon>Actinopterygii</taxon>
        <taxon>Neopterygii</taxon>
        <taxon>Teleostei</taxon>
        <taxon>Neoteleostei</taxon>
        <taxon>Acanthomorphata</taxon>
        <taxon>Zeiogadaria</taxon>
        <taxon>Gadariae</taxon>
        <taxon>Gadiformes</taxon>
        <taxon>Gadoidei</taxon>
        <taxon>Merlucciidae</taxon>
        <taxon>Merluccius</taxon>
    </lineage>
</organism>
<dbReference type="Proteomes" id="UP001174136">
    <property type="component" value="Unassembled WGS sequence"/>
</dbReference>
<accession>A0AA47M070</accession>
<keyword evidence="2" id="KW-1185">Reference proteome</keyword>
<dbReference type="EMBL" id="JAOPHQ010006559">
    <property type="protein sequence ID" value="KAK0131186.1"/>
    <property type="molecule type" value="Genomic_DNA"/>
</dbReference>
<comment type="caution">
    <text evidence="1">The sequence shown here is derived from an EMBL/GenBank/DDBJ whole genome shotgun (WGS) entry which is preliminary data.</text>
</comment>
<sequence length="122" mass="13943">MANLSRHYYVNHKSASEGHLALKLGINIEDIPLNKRLTDFLLGNSYIDTLIQKGGIPKVPGCLEHTGTVTQQIREGWGNKTCTRLKAGHPWEDRIEEANERKRVKYAELVEQCRSNGWRVEM</sequence>
<name>A0AA47M070_MERPO</name>
<gene>
    <name evidence="1" type="ORF">N1851_034112</name>
</gene>
<evidence type="ECO:0000313" key="2">
    <source>
        <dbReference type="Proteomes" id="UP001174136"/>
    </source>
</evidence>
<proteinExistence type="predicted"/>
<evidence type="ECO:0000313" key="1">
    <source>
        <dbReference type="EMBL" id="KAK0131186.1"/>
    </source>
</evidence>